<proteinExistence type="predicted"/>
<evidence type="ECO:0000313" key="3">
    <source>
        <dbReference type="Proteomes" id="UP000801492"/>
    </source>
</evidence>
<feature type="chain" id="PRO_5035434419" evidence="1">
    <location>
        <begin position="22"/>
        <end position="113"/>
    </location>
</feature>
<dbReference type="Proteomes" id="UP000801492">
    <property type="component" value="Unassembled WGS sequence"/>
</dbReference>
<organism evidence="2 3">
    <name type="scientific">Ignelater luminosus</name>
    <name type="common">Cucubano</name>
    <name type="synonym">Pyrophorus luminosus</name>
    <dbReference type="NCBI Taxonomy" id="2038154"/>
    <lineage>
        <taxon>Eukaryota</taxon>
        <taxon>Metazoa</taxon>
        <taxon>Ecdysozoa</taxon>
        <taxon>Arthropoda</taxon>
        <taxon>Hexapoda</taxon>
        <taxon>Insecta</taxon>
        <taxon>Pterygota</taxon>
        <taxon>Neoptera</taxon>
        <taxon>Endopterygota</taxon>
        <taxon>Coleoptera</taxon>
        <taxon>Polyphaga</taxon>
        <taxon>Elateriformia</taxon>
        <taxon>Elateroidea</taxon>
        <taxon>Elateridae</taxon>
        <taxon>Agrypninae</taxon>
        <taxon>Pyrophorini</taxon>
        <taxon>Ignelater</taxon>
    </lineage>
</organism>
<name>A0A8K0C421_IGNLU</name>
<feature type="signal peptide" evidence="1">
    <location>
        <begin position="1"/>
        <end position="21"/>
    </location>
</feature>
<dbReference type="AlphaFoldDB" id="A0A8K0C421"/>
<dbReference type="EMBL" id="VTPC01091179">
    <property type="protein sequence ID" value="KAF2879398.1"/>
    <property type="molecule type" value="Genomic_DNA"/>
</dbReference>
<keyword evidence="1" id="KW-0732">Signal</keyword>
<reference evidence="2" key="1">
    <citation type="submission" date="2019-08" db="EMBL/GenBank/DDBJ databases">
        <title>The genome of the North American firefly Photinus pyralis.</title>
        <authorList>
            <consortium name="Photinus pyralis genome working group"/>
            <person name="Fallon T.R."/>
            <person name="Sander Lower S.E."/>
            <person name="Weng J.-K."/>
        </authorList>
    </citation>
    <scope>NUCLEOTIDE SEQUENCE</scope>
    <source>
        <strain evidence="2">TRF0915ILg1</strain>
        <tissue evidence="2">Whole body</tissue>
    </source>
</reference>
<gene>
    <name evidence="2" type="ORF">ILUMI_26771</name>
</gene>
<accession>A0A8K0C421</accession>
<protein>
    <submittedName>
        <fullName evidence="2">Uncharacterized protein</fullName>
    </submittedName>
</protein>
<evidence type="ECO:0000313" key="2">
    <source>
        <dbReference type="EMBL" id="KAF2879398.1"/>
    </source>
</evidence>
<keyword evidence="3" id="KW-1185">Reference proteome</keyword>
<dbReference type="OrthoDB" id="6332063at2759"/>
<comment type="caution">
    <text evidence="2">The sequence shown here is derived from an EMBL/GenBank/DDBJ whole genome shotgun (WGS) entry which is preliminary data.</text>
</comment>
<sequence>MSTKFFGVLITFLLVSQEIHGDNSLNIPSEEGCLRSGGICMPANECPVDIVTKGLCPNANKKDPSVECCLGISLKETHCRTLGGECQPKCNLEKMKIPRAKDCASDTVCCALL</sequence>
<evidence type="ECO:0000256" key="1">
    <source>
        <dbReference type="SAM" id="SignalP"/>
    </source>
</evidence>